<dbReference type="InterPro" id="IPR000182">
    <property type="entry name" value="GNAT_dom"/>
</dbReference>
<name>A0A917JG46_9ENTE</name>
<evidence type="ECO:0000259" key="1">
    <source>
        <dbReference type="PROSITE" id="PS51186"/>
    </source>
</evidence>
<dbReference type="PANTHER" id="PTHR43451">
    <property type="entry name" value="ACETYLTRANSFERASE (GNAT) FAMILY PROTEIN"/>
    <property type="match status" value="1"/>
</dbReference>
<accession>A0A917JG46</accession>
<evidence type="ECO:0000313" key="2">
    <source>
        <dbReference type="EMBL" id="GGI65202.1"/>
    </source>
</evidence>
<reference evidence="2" key="2">
    <citation type="submission" date="2020-09" db="EMBL/GenBank/DDBJ databases">
        <authorList>
            <person name="Sun Q."/>
            <person name="Sedlacek I."/>
        </authorList>
    </citation>
    <scope>NUCLEOTIDE SEQUENCE</scope>
    <source>
        <strain evidence="2">CCM 8433</strain>
    </source>
</reference>
<dbReference type="PANTHER" id="PTHR43451:SF1">
    <property type="entry name" value="ACETYLTRANSFERASE"/>
    <property type="match status" value="1"/>
</dbReference>
<dbReference type="RefSeq" id="WP_188367038.1">
    <property type="nucleotide sequence ID" value="NZ_BMDT01000002.1"/>
</dbReference>
<comment type="caution">
    <text evidence="2">The sequence shown here is derived from an EMBL/GenBank/DDBJ whole genome shotgun (WGS) entry which is preliminary data.</text>
</comment>
<evidence type="ECO:0000313" key="3">
    <source>
        <dbReference type="Proteomes" id="UP000622610"/>
    </source>
</evidence>
<keyword evidence="3" id="KW-1185">Reference proteome</keyword>
<feature type="domain" description="N-acetyltransferase" evidence="1">
    <location>
        <begin position="1"/>
        <end position="148"/>
    </location>
</feature>
<dbReference type="PROSITE" id="PS51186">
    <property type="entry name" value="GNAT"/>
    <property type="match status" value="1"/>
</dbReference>
<dbReference type="SUPFAM" id="SSF55729">
    <property type="entry name" value="Acyl-CoA N-acyltransferases (Nat)"/>
    <property type="match status" value="1"/>
</dbReference>
<dbReference type="CDD" id="cd04301">
    <property type="entry name" value="NAT_SF"/>
    <property type="match status" value="1"/>
</dbReference>
<reference evidence="2" key="1">
    <citation type="journal article" date="2014" name="Int. J. Syst. Evol. Microbiol.">
        <title>Complete genome sequence of Corynebacterium casei LMG S-19264T (=DSM 44701T), isolated from a smear-ripened cheese.</title>
        <authorList>
            <consortium name="US DOE Joint Genome Institute (JGI-PGF)"/>
            <person name="Walter F."/>
            <person name="Albersmeier A."/>
            <person name="Kalinowski J."/>
            <person name="Ruckert C."/>
        </authorList>
    </citation>
    <scope>NUCLEOTIDE SEQUENCE</scope>
    <source>
        <strain evidence="2">CCM 8433</strain>
    </source>
</reference>
<dbReference type="Pfam" id="PF13673">
    <property type="entry name" value="Acetyltransf_10"/>
    <property type="match status" value="1"/>
</dbReference>
<dbReference type="AlphaFoldDB" id="A0A917JG46"/>
<sequence length="148" mass="17362">MEIINYTKKHQQVVLQLIKQTIQIVNQADYSLEQVTTWSAIDEERWEQDMHQKMGKLAILNQQIVGFSDITTDGYIDYFFVHHAFQRQGIAKELLRQLELMHKGEKLTVAASITARPFFESQGYQVVQQNEVQVRGVSFINFLMEKQR</sequence>
<dbReference type="Gene3D" id="3.40.630.30">
    <property type="match status" value="1"/>
</dbReference>
<dbReference type="InterPro" id="IPR052564">
    <property type="entry name" value="N-acetyltrans/Recomb-assoc"/>
</dbReference>
<proteinExistence type="predicted"/>
<dbReference type="Proteomes" id="UP000622610">
    <property type="component" value="Unassembled WGS sequence"/>
</dbReference>
<dbReference type="GO" id="GO:0016747">
    <property type="term" value="F:acyltransferase activity, transferring groups other than amino-acyl groups"/>
    <property type="evidence" value="ECO:0007669"/>
    <property type="project" value="InterPro"/>
</dbReference>
<dbReference type="EMBL" id="BMDT01000002">
    <property type="protein sequence ID" value="GGI65202.1"/>
    <property type="molecule type" value="Genomic_DNA"/>
</dbReference>
<organism evidence="2 3">
    <name type="scientific">Enterococcus alcedinis</name>
    <dbReference type="NCBI Taxonomy" id="1274384"/>
    <lineage>
        <taxon>Bacteria</taxon>
        <taxon>Bacillati</taxon>
        <taxon>Bacillota</taxon>
        <taxon>Bacilli</taxon>
        <taxon>Lactobacillales</taxon>
        <taxon>Enterococcaceae</taxon>
        <taxon>Enterococcus</taxon>
    </lineage>
</organism>
<gene>
    <name evidence="2" type="primary">yafE</name>
    <name evidence="2" type="ORF">GCM10011482_08560</name>
</gene>
<protein>
    <submittedName>
        <fullName evidence="2">Acetyltransferase</fullName>
    </submittedName>
</protein>
<dbReference type="InterPro" id="IPR016181">
    <property type="entry name" value="Acyl_CoA_acyltransferase"/>
</dbReference>